<organism evidence="7 8">
    <name type="scientific">Basidiobolus ranarum</name>
    <dbReference type="NCBI Taxonomy" id="34480"/>
    <lineage>
        <taxon>Eukaryota</taxon>
        <taxon>Fungi</taxon>
        <taxon>Fungi incertae sedis</taxon>
        <taxon>Zoopagomycota</taxon>
        <taxon>Entomophthoromycotina</taxon>
        <taxon>Basidiobolomycetes</taxon>
        <taxon>Basidiobolales</taxon>
        <taxon>Basidiobolaceae</taxon>
        <taxon>Basidiobolus</taxon>
    </lineage>
</organism>
<evidence type="ECO:0000256" key="3">
    <source>
        <dbReference type="ARBA" id="ARBA00022989"/>
    </source>
</evidence>
<evidence type="ECO:0000256" key="4">
    <source>
        <dbReference type="ARBA" id="ARBA00023136"/>
    </source>
</evidence>
<keyword evidence="2 5" id="KW-0812">Transmembrane</keyword>
<dbReference type="Gene3D" id="1.20.1070.10">
    <property type="entry name" value="Rhodopsin 7-helix transmembrane proteins"/>
    <property type="match status" value="1"/>
</dbReference>
<dbReference type="InterPro" id="IPR023041">
    <property type="entry name" value="Glucose_rcpt_Git3-like_N"/>
</dbReference>
<dbReference type="EMBL" id="JASJQH010007442">
    <property type="protein sequence ID" value="KAK9708977.1"/>
    <property type="molecule type" value="Genomic_DNA"/>
</dbReference>
<feature type="transmembrane region" description="Helical" evidence="5">
    <location>
        <begin position="120"/>
        <end position="146"/>
    </location>
</feature>
<keyword evidence="3 5" id="KW-1133">Transmembrane helix</keyword>
<name>A0ABR2VY47_9FUNG</name>
<keyword evidence="4 5" id="KW-0472">Membrane</keyword>
<evidence type="ECO:0000259" key="6">
    <source>
        <dbReference type="PROSITE" id="PS50262"/>
    </source>
</evidence>
<proteinExistence type="predicted"/>
<evidence type="ECO:0000313" key="7">
    <source>
        <dbReference type="EMBL" id="KAK9708977.1"/>
    </source>
</evidence>
<dbReference type="SUPFAM" id="SSF81321">
    <property type="entry name" value="Family A G protein-coupled receptor-like"/>
    <property type="match status" value="1"/>
</dbReference>
<evidence type="ECO:0000313" key="8">
    <source>
        <dbReference type="Proteomes" id="UP001479436"/>
    </source>
</evidence>
<reference evidence="7 8" key="1">
    <citation type="submission" date="2023-04" db="EMBL/GenBank/DDBJ databases">
        <title>Genome of Basidiobolus ranarum AG-B5.</title>
        <authorList>
            <person name="Stajich J.E."/>
            <person name="Carter-House D."/>
            <person name="Gryganskyi A."/>
        </authorList>
    </citation>
    <scope>NUCLEOTIDE SEQUENCE [LARGE SCALE GENOMIC DNA]</scope>
    <source>
        <strain evidence="7 8">AG-B5</strain>
    </source>
</reference>
<dbReference type="PANTHER" id="PTHR23112">
    <property type="entry name" value="G PROTEIN-COUPLED RECEPTOR 157-RELATED"/>
    <property type="match status" value="1"/>
</dbReference>
<protein>
    <recommendedName>
        <fullName evidence="6">G-protein coupled receptors family 1 profile domain-containing protein</fullName>
    </recommendedName>
</protein>
<dbReference type="InterPro" id="IPR017452">
    <property type="entry name" value="GPCR_Rhodpsn_7TM"/>
</dbReference>
<feature type="transmembrane region" description="Helical" evidence="5">
    <location>
        <begin position="78"/>
        <end position="99"/>
    </location>
</feature>
<sequence length="266" mass="30790">MFQVDIFLSILGGVLSTLSCIIIIVSYFFFSRRDSLRLRLILSLTLSDLLTAVNSIVTRCLDIEHKLVVGRLCSFNGIVWQTAIQAGDLSICLIAIITYCSIRDPLKWLNITTFWQRKEVFLFLGIWIVPFINSLVILFTVGYIPVTGNWCWIPREPIWVRFVSTHIPRYMVIGIVFALYFRLYFNVRSAFRSHKEDFEIAGILSSQGNSVSIYIENSTNQETFQSECKYCFQLVTMTSYLTFFLELLKYCQIARIWADPQQMSKG</sequence>
<comment type="subcellular location">
    <subcellularLocation>
        <location evidence="1">Membrane</location>
        <topology evidence="1">Multi-pass membrane protein</topology>
    </subcellularLocation>
</comment>
<dbReference type="Proteomes" id="UP001479436">
    <property type="component" value="Unassembled WGS sequence"/>
</dbReference>
<feature type="transmembrane region" description="Helical" evidence="5">
    <location>
        <begin position="6"/>
        <end position="28"/>
    </location>
</feature>
<evidence type="ECO:0000256" key="1">
    <source>
        <dbReference type="ARBA" id="ARBA00004141"/>
    </source>
</evidence>
<keyword evidence="8" id="KW-1185">Reference proteome</keyword>
<dbReference type="Pfam" id="PF11710">
    <property type="entry name" value="Git3"/>
    <property type="match status" value="1"/>
</dbReference>
<accession>A0ABR2VY47</accession>
<dbReference type="PANTHER" id="PTHR23112:SF0">
    <property type="entry name" value="TRANSMEMBRANE PROTEIN 116"/>
    <property type="match status" value="1"/>
</dbReference>
<gene>
    <name evidence="7" type="ORF">K7432_009319</name>
</gene>
<dbReference type="PROSITE" id="PS50262">
    <property type="entry name" value="G_PROTEIN_RECEP_F1_2"/>
    <property type="match status" value="1"/>
</dbReference>
<feature type="transmembrane region" description="Helical" evidence="5">
    <location>
        <begin position="166"/>
        <end position="185"/>
    </location>
</feature>
<comment type="caution">
    <text evidence="7">The sequence shown here is derived from an EMBL/GenBank/DDBJ whole genome shotgun (WGS) entry which is preliminary data.</text>
</comment>
<evidence type="ECO:0000256" key="2">
    <source>
        <dbReference type="ARBA" id="ARBA00022692"/>
    </source>
</evidence>
<feature type="domain" description="G-protein coupled receptors family 1 profile" evidence="6">
    <location>
        <begin position="19"/>
        <end position="266"/>
    </location>
</feature>
<evidence type="ECO:0000256" key="5">
    <source>
        <dbReference type="SAM" id="Phobius"/>
    </source>
</evidence>